<gene>
    <name evidence="4" type="ORF">APZ18_05095</name>
</gene>
<evidence type="ECO:0000256" key="2">
    <source>
        <dbReference type="PROSITE-ProRule" id="PRU00335"/>
    </source>
</evidence>
<evidence type="ECO:0000259" key="3">
    <source>
        <dbReference type="PROSITE" id="PS50977"/>
    </source>
</evidence>
<keyword evidence="5" id="KW-1185">Reference proteome</keyword>
<dbReference type="Gene3D" id="1.10.357.10">
    <property type="entry name" value="Tetracycline Repressor, domain 2"/>
    <property type="match status" value="1"/>
</dbReference>
<dbReference type="Pfam" id="PF00440">
    <property type="entry name" value="TetR_N"/>
    <property type="match status" value="1"/>
</dbReference>
<evidence type="ECO:0000313" key="5">
    <source>
        <dbReference type="Proteomes" id="UP000050833"/>
    </source>
</evidence>
<accession>A0AAW3JVM3</accession>
<feature type="DNA-binding region" description="H-T-H motif" evidence="2">
    <location>
        <begin position="29"/>
        <end position="48"/>
    </location>
</feature>
<comment type="caution">
    <text evidence="4">The sequence shown here is derived from an EMBL/GenBank/DDBJ whole genome shotgun (WGS) entry which is preliminary data.</text>
</comment>
<dbReference type="PRINTS" id="PR00455">
    <property type="entry name" value="HTHTETR"/>
</dbReference>
<dbReference type="EMBL" id="LLKB01000001">
    <property type="protein sequence ID" value="KQC86555.1"/>
    <property type="molecule type" value="Genomic_DNA"/>
</dbReference>
<keyword evidence="1 2" id="KW-0238">DNA-binding</keyword>
<proteinExistence type="predicted"/>
<evidence type="ECO:0000256" key="1">
    <source>
        <dbReference type="ARBA" id="ARBA00023125"/>
    </source>
</evidence>
<protein>
    <recommendedName>
        <fullName evidence="3">HTH tetR-type domain-containing protein</fullName>
    </recommendedName>
</protein>
<organism evidence="4 5">
    <name type="scientific">Butyribacter intestini</name>
    <dbReference type="NCBI Taxonomy" id="1703332"/>
    <lineage>
        <taxon>Bacteria</taxon>
        <taxon>Bacillati</taxon>
        <taxon>Bacillota</taxon>
        <taxon>Clostridia</taxon>
        <taxon>Lachnospirales</taxon>
        <taxon>Lachnospiraceae</taxon>
        <taxon>Butyribacter</taxon>
    </lineage>
</organism>
<feature type="domain" description="HTH tetR-type" evidence="3">
    <location>
        <begin position="6"/>
        <end position="66"/>
    </location>
</feature>
<dbReference type="RefSeq" id="WP_055942220.1">
    <property type="nucleotide sequence ID" value="NZ_JAQDCV010000001.1"/>
</dbReference>
<name>A0AAW3JVM3_9FIRM</name>
<evidence type="ECO:0000313" key="4">
    <source>
        <dbReference type="EMBL" id="KQC86555.1"/>
    </source>
</evidence>
<dbReference type="GO" id="GO:0003677">
    <property type="term" value="F:DNA binding"/>
    <property type="evidence" value="ECO:0007669"/>
    <property type="project" value="UniProtKB-UniRule"/>
</dbReference>
<dbReference type="InterPro" id="IPR009057">
    <property type="entry name" value="Homeodomain-like_sf"/>
</dbReference>
<dbReference type="PROSITE" id="PS50977">
    <property type="entry name" value="HTH_TETR_2"/>
    <property type="match status" value="1"/>
</dbReference>
<dbReference type="Proteomes" id="UP000050833">
    <property type="component" value="Unassembled WGS sequence"/>
</dbReference>
<sequence>MRHEAAGVTEILLDSAKNEFLEYGFHDASLRRVAAKSGVSTNSIYTRFHDKTGLFGAVVKEAADGLMEIYLNSISEAKETFDVKQAMQIGGEGTDIVLKYIYKYKDEFKLIFCCSVGTEYENYFDKLAAIEENYYRQFAKQFSDGKHSVDDFFIHVYCTTGWQYVYEIVSHDKSYEEAKEYMDNVRTFNYAGWKAVLGITEESK</sequence>
<dbReference type="InterPro" id="IPR001647">
    <property type="entry name" value="HTH_TetR"/>
</dbReference>
<dbReference type="SUPFAM" id="SSF46689">
    <property type="entry name" value="Homeodomain-like"/>
    <property type="match status" value="1"/>
</dbReference>
<reference evidence="4 5" key="1">
    <citation type="submission" date="2015-10" db="EMBL/GenBank/DDBJ databases">
        <title>Butyribacter intestini gen. nov., sp. nov., a butyric acid-producing bacterium of the family Lachnospiraceae isolated from the human faeces.</title>
        <authorList>
            <person name="Zou Y."/>
            <person name="Xue W."/>
            <person name="Luo G."/>
            <person name="Lv M."/>
        </authorList>
    </citation>
    <scope>NUCLEOTIDE SEQUENCE [LARGE SCALE GENOMIC DNA]</scope>
    <source>
        <strain evidence="4 5">TF01-11</strain>
    </source>
</reference>
<dbReference type="AlphaFoldDB" id="A0AAW3JVM3"/>